<feature type="compositionally biased region" description="Polar residues" evidence="1">
    <location>
        <begin position="84"/>
        <end position="95"/>
    </location>
</feature>
<dbReference type="AlphaFoldDB" id="A0AAW1PC23"/>
<name>A0AAW1PC23_9CHLO</name>
<dbReference type="EMBL" id="JALJOQ010000031">
    <property type="protein sequence ID" value="KAK9807385.1"/>
    <property type="molecule type" value="Genomic_DNA"/>
</dbReference>
<feature type="compositionally biased region" description="Low complexity" evidence="1">
    <location>
        <begin position="191"/>
        <end position="209"/>
    </location>
</feature>
<reference evidence="2 3" key="1">
    <citation type="journal article" date="2024" name="Nat. Commun.">
        <title>Phylogenomics reveals the evolutionary origins of lichenization in chlorophyte algae.</title>
        <authorList>
            <person name="Puginier C."/>
            <person name="Libourel C."/>
            <person name="Otte J."/>
            <person name="Skaloud P."/>
            <person name="Haon M."/>
            <person name="Grisel S."/>
            <person name="Petersen M."/>
            <person name="Berrin J.G."/>
            <person name="Delaux P.M."/>
            <person name="Dal Grande F."/>
            <person name="Keller J."/>
        </authorList>
    </citation>
    <scope>NUCLEOTIDE SEQUENCE [LARGE SCALE GENOMIC DNA]</scope>
    <source>
        <strain evidence="2 3">SAG 2036</strain>
    </source>
</reference>
<keyword evidence="3" id="KW-1185">Reference proteome</keyword>
<evidence type="ECO:0000256" key="1">
    <source>
        <dbReference type="SAM" id="MobiDB-lite"/>
    </source>
</evidence>
<dbReference type="Proteomes" id="UP001465755">
    <property type="component" value="Unassembled WGS sequence"/>
</dbReference>
<feature type="region of interest" description="Disordered" evidence="1">
    <location>
        <begin position="184"/>
        <end position="223"/>
    </location>
</feature>
<organism evidence="2 3">
    <name type="scientific">Symbiochloris irregularis</name>
    <dbReference type="NCBI Taxonomy" id="706552"/>
    <lineage>
        <taxon>Eukaryota</taxon>
        <taxon>Viridiplantae</taxon>
        <taxon>Chlorophyta</taxon>
        <taxon>core chlorophytes</taxon>
        <taxon>Trebouxiophyceae</taxon>
        <taxon>Trebouxiales</taxon>
        <taxon>Trebouxiaceae</taxon>
        <taxon>Symbiochloris</taxon>
    </lineage>
</organism>
<feature type="region of interest" description="Disordered" evidence="1">
    <location>
        <begin position="70"/>
        <end position="95"/>
    </location>
</feature>
<gene>
    <name evidence="2" type="ORF">WJX73_010429</name>
</gene>
<sequence length="388" mass="42124">MAFKKLRAKGQSIRTALCQFELLRQLGLRWLVPAWRLLARPFRGASWLEACDPLFGVNCPITALPAVIEPALRKSPQQRKPRTSRSSQQSKSGNPLTTACLRAMEAWGVLEYGEYLGVNDVKDPEPLNAGTAVKAGRKQRWKHLLRLRDAQEASGLPPGKLQQMVLEVKGDLMLAMEVLNLMGSGGKGDHSPPAAAQPAGASATPPGSTQAPANLHKPTPTEKHGFASKVCVGSLYASLDLHHLKQLAGPMPPLTQPDDDMVVIDCEPGGSKNNARLAALNGGGKLLCAMELHRLDAEGALDGPRGAPMLMGKWSACGRAPEHLTRLDDAKAELARITEGKLVLFHNRVQEMHFMDLGSVIPPHLMRDTAKLLEEYWEIDVALGMDRP</sequence>
<evidence type="ECO:0000313" key="3">
    <source>
        <dbReference type="Proteomes" id="UP001465755"/>
    </source>
</evidence>
<evidence type="ECO:0000313" key="2">
    <source>
        <dbReference type="EMBL" id="KAK9807385.1"/>
    </source>
</evidence>
<proteinExistence type="predicted"/>
<comment type="caution">
    <text evidence="2">The sequence shown here is derived from an EMBL/GenBank/DDBJ whole genome shotgun (WGS) entry which is preliminary data.</text>
</comment>
<protein>
    <submittedName>
        <fullName evidence="2">Uncharacterized protein</fullName>
    </submittedName>
</protein>
<accession>A0AAW1PC23</accession>